<dbReference type="GO" id="GO:0032259">
    <property type="term" value="P:methylation"/>
    <property type="evidence" value="ECO:0007669"/>
    <property type="project" value="UniProtKB-KW"/>
</dbReference>
<dbReference type="CDD" id="cd02440">
    <property type="entry name" value="AdoMet_MTases"/>
    <property type="match status" value="1"/>
</dbReference>
<keyword evidence="2 6" id="KW-0808">Transferase</keyword>
<name>A0A2T6BPF9_9RHOB</name>
<protein>
    <submittedName>
        <fullName evidence="6">Demethylspheroidene O-methyltransferase</fullName>
    </submittedName>
</protein>
<dbReference type="InterPro" id="IPR001077">
    <property type="entry name" value="COMT_C"/>
</dbReference>
<feature type="domain" description="O-methyltransferase dimerisation" evidence="5">
    <location>
        <begin position="55"/>
        <end position="126"/>
    </location>
</feature>
<organism evidence="6 7">
    <name type="scientific">Litoreibacter ponti</name>
    <dbReference type="NCBI Taxonomy" id="1510457"/>
    <lineage>
        <taxon>Bacteria</taxon>
        <taxon>Pseudomonadati</taxon>
        <taxon>Pseudomonadota</taxon>
        <taxon>Alphaproteobacteria</taxon>
        <taxon>Rhodobacterales</taxon>
        <taxon>Roseobacteraceae</taxon>
        <taxon>Litoreibacter</taxon>
    </lineage>
</organism>
<dbReference type="Proteomes" id="UP000243978">
    <property type="component" value="Unassembled WGS sequence"/>
</dbReference>
<keyword evidence="3" id="KW-0949">S-adenosyl-L-methionine</keyword>
<dbReference type="EMBL" id="QBKS01000001">
    <property type="protein sequence ID" value="PTX57955.1"/>
    <property type="molecule type" value="Genomic_DNA"/>
</dbReference>
<evidence type="ECO:0000256" key="3">
    <source>
        <dbReference type="ARBA" id="ARBA00022691"/>
    </source>
</evidence>
<dbReference type="PROSITE" id="PS51683">
    <property type="entry name" value="SAM_OMT_II"/>
    <property type="match status" value="1"/>
</dbReference>
<evidence type="ECO:0000256" key="2">
    <source>
        <dbReference type="ARBA" id="ARBA00022679"/>
    </source>
</evidence>
<sequence length="375" mass="40916">MTALDHEPMPRSPAKRRGLHQWLMRRIADPGFQSWASRFPLTKRASRKDGERLFDLVSGFAYSQTLLACVELGLFEALEQEPATPEQLAHKLGLAPDRMRLLCQAAAGLDLIQRRGESYRLSRLGAASLGVPGLLDMIRHHAVFYRDLADPVALLRGETQPELAEFWPYVRGESATEIPGQQASTYSDLMAQTQGLVAEETLRTVSLSKVTKLMDVGGGTGAFLRAVRAHYPSLDLALFDLPPVIEVARAHVADHRIEPLGGSFHEALPTGADAISLVRVLYDHSDDTIAELLAKVFKALPSGGRLIISEPMSGGDAPTRAGDVYFALYTMAMTTGKARSADEICGMLAAQGFENMKKHSAPRPFLTSCITAIRP</sequence>
<dbReference type="PANTHER" id="PTHR43712:SF2">
    <property type="entry name" value="O-METHYLTRANSFERASE CICE"/>
    <property type="match status" value="1"/>
</dbReference>
<dbReference type="GO" id="GO:0046983">
    <property type="term" value="F:protein dimerization activity"/>
    <property type="evidence" value="ECO:0007669"/>
    <property type="project" value="InterPro"/>
</dbReference>
<dbReference type="OrthoDB" id="7418600at2"/>
<dbReference type="RefSeq" id="WP_107846007.1">
    <property type="nucleotide sequence ID" value="NZ_QBKS01000001.1"/>
</dbReference>
<evidence type="ECO:0000259" key="5">
    <source>
        <dbReference type="Pfam" id="PF08100"/>
    </source>
</evidence>
<proteinExistence type="predicted"/>
<keyword evidence="1 6" id="KW-0489">Methyltransferase</keyword>
<evidence type="ECO:0000256" key="1">
    <source>
        <dbReference type="ARBA" id="ARBA00022603"/>
    </source>
</evidence>
<dbReference type="PANTHER" id="PTHR43712">
    <property type="entry name" value="PUTATIVE (AFU_ORTHOLOGUE AFUA_4G14580)-RELATED"/>
    <property type="match status" value="1"/>
</dbReference>
<dbReference type="SUPFAM" id="SSF53335">
    <property type="entry name" value="S-adenosyl-L-methionine-dependent methyltransferases"/>
    <property type="match status" value="1"/>
</dbReference>
<dbReference type="InterPro" id="IPR036390">
    <property type="entry name" value="WH_DNA-bd_sf"/>
</dbReference>
<dbReference type="InterPro" id="IPR036388">
    <property type="entry name" value="WH-like_DNA-bd_sf"/>
</dbReference>
<evidence type="ECO:0000259" key="4">
    <source>
        <dbReference type="Pfam" id="PF00891"/>
    </source>
</evidence>
<dbReference type="Gene3D" id="1.10.10.10">
    <property type="entry name" value="Winged helix-like DNA-binding domain superfamily/Winged helix DNA-binding domain"/>
    <property type="match status" value="1"/>
</dbReference>
<keyword evidence="7" id="KW-1185">Reference proteome</keyword>
<comment type="caution">
    <text evidence="6">The sequence shown here is derived from an EMBL/GenBank/DDBJ whole genome shotgun (WGS) entry which is preliminary data.</text>
</comment>
<dbReference type="Gene3D" id="3.40.50.150">
    <property type="entry name" value="Vaccinia Virus protein VP39"/>
    <property type="match status" value="1"/>
</dbReference>
<dbReference type="PIRSF" id="PIRSF005739">
    <property type="entry name" value="O-mtase"/>
    <property type="match status" value="1"/>
</dbReference>
<evidence type="ECO:0000313" key="7">
    <source>
        <dbReference type="Proteomes" id="UP000243978"/>
    </source>
</evidence>
<dbReference type="GO" id="GO:0008171">
    <property type="term" value="F:O-methyltransferase activity"/>
    <property type="evidence" value="ECO:0007669"/>
    <property type="project" value="InterPro"/>
</dbReference>
<dbReference type="InterPro" id="IPR029063">
    <property type="entry name" value="SAM-dependent_MTases_sf"/>
</dbReference>
<accession>A0A2T6BPF9</accession>
<dbReference type="AlphaFoldDB" id="A0A2T6BPF9"/>
<evidence type="ECO:0000313" key="6">
    <source>
        <dbReference type="EMBL" id="PTX57955.1"/>
    </source>
</evidence>
<gene>
    <name evidence="6" type="ORF">C8N43_2630</name>
</gene>
<feature type="domain" description="O-methyltransferase C-terminal" evidence="4">
    <location>
        <begin position="145"/>
        <end position="354"/>
    </location>
</feature>
<dbReference type="InterPro" id="IPR016461">
    <property type="entry name" value="COMT-like"/>
</dbReference>
<dbReference type="Pfam" id="PF00891">
    <property type="entry name" value="Methyltransf_2"/>
    <property type="match status" value="1"/>
</dbReference>
<dbReference type="InterPro" id="IPR012967">
    <property type="entry name" value="COMT_dimerisation"/>
</dbReference>
<dbReference type="SUPFAM" id="SSF46785">
    <property type="entry name" value="Winged helix' DNA-binding domain"/>
    <property type="match status" value="1"/>
</dbReference>
<reference evidence="6 7" key="1">
    <citation type="submission" date="2018-04" db="EMBL/GenBank/DDBJ databases">
        <title>Genomic Encyclopedia of Archaeal and Bacterial Type Strains, Phase II (KMG-II): from individual species to whole genera.</title>
        <authorList>
            <person name="Goeker M."/>
        </authorList>
    </citation>
    <scope>NUCLEOTIDE SEQUENCE [LARGE SCALE GENOMIC DNA]</scope>
    <source>
        <strain evidence="6 7">DSM 100977</strain>
    </source>
</reference>
<dbReference type="Pfam" id="PF08100">
    <property type="entry name" value="Dimerisation"/>
    <property type="match status" value="1"/>
</dbReference>